<dbReference type="GO" id="GO:0003824">
    <property type="term" value="F:catalytic activity"/>
    <property type="evidence" value="ECO:0007669"/>
    <property type="project" value="InterPro"/>
</dbReference>
<accession>A0AA46PKV2</accession>
<dbReference type="Pfam" id="PF13091">
    <property type="entry name" value="PLDc_2"/>
    <property type="match status" value="2"/>
</dbReference>
<gene>
    <name evidence="3" type="ORF">NG824_10600</name>
</gene>
<sequence>MPLVSIASVHPARRLLSAAMACLLLSAATGAQARPQPSQFQIVESVPEASVYGEPGVPRTQQTWLAMINGARQRIDIAAFYISEKPGTGLTPVLDALAARARAGVAVHLLVDHTFLAKNPDSVAWLGKVPGITVRVLPVDTLTGGVLHAKYMIVDDASVFVGSQNWDWRALEQIHEIGARIDDARFAKTFAASFDYSWCLADEGNLAKAQARGVQPPDFVPVTATDPVLLDAGSDAPLVAFPAFSPPALQPAWVSAEEPALVEMIRASQHALRIQVMTLSAIRSFGPKGWWAPVDSAIRDAAARGVQVHIIVADWALREPMQSYLKSLAALPNIAVKFSRLPPAPQGFIPYARVEHAKYAVADDRSSVIGTGNWEWSYFNTAVDASVFVNGKGPAETLTRIFDRDWNGPYVTTLQPGQNYEAPRTE</sequence>
<feature type="domain" description="PLD phosphodiesterase" evidence="2">
    <location>
        <begin position="143"/>
        <end position="170"/>
    </location>
</feature>
<dbReference type="InterPro" id="IPR050874">
    <property type="entry name" value="Diverse_PLD-related"/>
</dbReference>
<dbReference type="PROSITE" id="PS50035">
    <property type="entry name" value="PLD"/>
    <property type="match status" value="2"/>
</dbReference>
<keyword evidence="1" id="KW-0732">Signal</keyword>
<reference evidence="3" key="1">
    <citation type="submission" date="2022-06" db="EMBL/GenBank/DDBJ databases">
        <title>Dynamics of rice microbiomes reveals core vertical transmitted seed endophytes.</title>
        <authorList>
            <person name="Liao K."/>
            <person name="Zhang X."/>
        </authorList>
    </citation>
    <scope>NUCLEOTIDE SEQUENCE</scope>
    <source>
        <strain evidence="3">JR3-14</strain>
    </source>
</reference>
<dbReference type="RefSeq" id="WP_267092230.1">
    <property type="nucleotide sequence ID" value="NZ_CP099534.1"/>
</dbReference>
<feature type="chain" id="PRO_5041231208" evidence="1">
    <location>
        <begin position="34"/>
        <end position="426"/>
    </location>
</feature>
<feature type="signal peptide" evidence="1">
    <location>
        <begin position="1"/>
        <end position="33"/>
    </location>
</feature>
<dbReference type="Gene3D" id="3.30.870.10">
    <property type="entry name" value="Endonuclease Chain A"/>
    <property type="match status" value="2"/>
</dbReference>
<dbReference type="GO" id="GO:0006793">
    <property type="term" value="P:phosphorus metabolic process"/>
    <property type="evidence" value="ECO:0007669"/>
    <property type="project" value="UniProtKB-ARBA"/>
</dbReference>
<dbReference type="SMART" id="SM00155">
    <property type="entry name" value="PLDc"/>
    <property type="match status" value="2"/>
</dbReference>
<dbReference type="InterPro" id="IPR025202">
    <property type="entry name" value="PLD-like_dom"/>
</dbReference>
<dbReference type="PANTHER" id="PTHR10185">
    <property type="entry name" value="PHOSPHOLIPASE D - RELATED"/>
    <property type="match status" value="1"/>
</dbReference>
<dbReference type="SUPFAM" id="SSF56024">
    <property type="entry name" value="Phospholipase D/nuclease"/>
    <property type="match status" value="2"/>
</dbReference>
<evidence type="ECO:0000313" key="3">
    <source>
        <dbReference type="EMBL" id="UYK86985.1"/>
    </source>
</evidence>
<evidence type="ECO:0000256" key="1">
    <source>
        <dbReference type="SAM" id="SignalP"/>
    </source>
</evidence>
<organism evidence="3 4">
    <name type="scientific">Xanthomonas sacchari</name>
    <dbReference type="NCBI Taxonomy" id="56458"/>
    <lineage>
        <taxon>Bacteria</taxon>
        <taxon>Pseudomonadati</taxon>
        <taxon>Pseudomonadota</taxon>
        <taxon>Gammaproteobacteria</taxon>
        <taxon>Lysobacterales</taxon>
        <taxon>Lysobacteraceae</taxon>
        <taxon>Xanthomonas</taxon>
    </lineage>
</organism>
<evidence type="ECO:0000259" key="2">
    <source>
        <dbReference type="PROSITE" id="PS50035"/>
    </source>
</evidence>
<dbReference type="AlphaFoldDB" id="A0AA46PKV2"/>
<evidence type="ECO:0000313" key="4">
    <source>
        <dbReference type="Proteomes" id="UP001164392"/>
    </source>
</evidence>
<proteinExistence type="predicted"/>
<feature type="domain" description="PLD phosphodiesterase" evidence="2">
    <location>
        <begin position="351"/>
        <end position="378"/>
    </location>
</feature>
<dbReference type="Proteomes" id="UP001164392">
    <property type="component" value="Chromosome"/>
</dbReference>
<name>A0AA46PKV2_9XANT</name>
<protein>
    <submittedName>
        <fullName evidence="3">Phospholipase D-like domain-containing protein</fullName>
    </submittedName>
</protein>
<dbReference type="InterPro" id="IPR001736">
    <property type="entry name" value="PLipase_D/transphosphatidylase"/>
</dbReference>
<dbReference type="CDD" id="cd09107">
    <property type="entry name" value="PLDc_vPLD3_4_5_like_2"/>
    <property type="match status" value="1"/>
</dbReference>
<dbReference type="EMBL" id="CP099534">
    <property type="protein sequence ID" value="UYK86985.1"/>
    <property type="molecule type" value="Genomic_DNA"/>
</dbReference>
<dbReference type="PANTHER" id="PTHR10185:SF17">
    <property type="entry name" value="GM01519P-RELATED"/>
    <property type="match status" value="1"/>
</dbReference>